<dbReference type="InterPro" id="IPR006139">
    <property type="entry name" value="D-isomer_2_OHA_DH_cat_dom"/>
</dbReference>
<comment type="similarity">
    <text evidence="1 4">Belongs to the D-isomer specific 2-hydroxyacid dehydrogenase family.</text>
</comment>
<proteinExistence type="inferred from homology"/>
<feature type="domain" description="S-adenosyl-L-homocysteine hydrolase NAD binding" evidence="5">
    <location>
        <begin position="130"/>
        <end position="323"/>
    </location>
</feature>
<keyword evidence="2 4" id="KW-0560">Oxidoreductase</keyword>
<accession>A0ABT7DS66</accession>
<comment type="caution">
    <text evidence="6">The sequence shown here is derived from an EMBL/GenBank/DDBJ whole genome shotgun (WGS) entry which is preliminary data.</text>
</comment>
<dbReference type="PANTHER" id="PTHR42789">
    <property type="entry name" value="D-ISOMER SPECIFIC 2-HYDROXYACID DEHYDROGENASE FAMILY PROTEIN (AFU_ORTHOLOGUE AFUA_6G10090)"/>
    <property type="match status" value="1"/>
</dbReference>
<dbReference type="Proteomes" id="UP001172778">
    <property type="component" value="Unassembled WGS sequence"/>
</dbReference>
<dbReference type="SMART" id="SM00997">
    <property type="entry name" value="AdoHcyase_NAD"/>
    <property type="match status" value="1"/>
</dbReference>
<dbReference type="Pfam" id="PF00389">
    <property type="entry name" value="2-Hacid_dh"/>
    <property type="match status" value="1"/>
</dbReference>
<dbReference type="CDD" id="cd12169">
    <property type="entry name" value="PGDH_like_1"/>
    <property type="match status" value="1"/>
</dbReference>
<dbReference type="SUPFAM" id="SSF51735">
    <property type="entry name" value="NAD(P)-binding Rossmann-fold domains"/>
    <property type="match status" value="1"/>
</dbReference>
<dbReference type="Pfam" id="PF02826">
    <property type="entry name" value="2-Hacid_dh_C"/>
    <property type="match status" value="1"/>
</dbReference>
<dbReference type="Gene3D" id="3.40.50.720">
    <property type="entry name" value="NAD(P)-binding Rossmann-like Domain"/>
    <property type="match status" value="2"/>
</dbReference>
<reference evidence="6" key="1">
    <citation type="submission" date="2023-03" db="EMBL/GenBank/DDBJ databases">
        <title>Chitinimonas shenzhenensis gen. nov., sp. nov., a novel member of family Burkholderiaceae isolated from activated sludge collected in Shen Zhen, China.</title>
        <authorList>
            <person name="Wang X."/>
        </authorList>
    </citation>
    <scope>NUCLEOTIDE SEQUENCE</scope>
    <source>
        <strain evidence="6">DQS-5</strain>
    </source>
</reference>
<sequence length="326" mass="35054">MHIAILDDYQNAVPSLECFRLLNGHQVSVFTDTVTDTDALAARLADVEVLVLIRERTVISPELLRQLPKLKLISQTGKVSNHLKLEDCTAAGVAVAEGIGSPVAPAELCWALIMAARRHLPAYAANLQRGHWQSSGALGLGRVLKGQTLGIWGYGKIGQMVAGYGKAFGMQVQVWGREPSLAAAVAEGYLAASSREAFFEQADVLSLHLRLNDATRGIVTQADLQRMKTDALLVNVSRAELIEAGALEAAVAAGRPGYAAVDVYESEPILGTDHPLLKLPQVLCTPHIGYVEHSSYELYLRTAFDNVIAYAEGRPQNIANPAVLAN</sequence>
<evidence type="ECO:0000313" key="6">
    <source>
        <dbReference type="EMBL" id="MDK2122908.1"/>
    </source>
</evidence>
<keyword evidence="7" id="KW-1185">Reference proteome</keyword>
<keyword evidence="3" id="KW-0520">NAD</keyword>
<gene>
    <name evidence="6" type="ORF">PZA18_02455</name>
</gene>
<name>A0ABT7DS66_9NEIS</name>
<evidence type="ECO:0000256" key="4">
    <source>
        <dbReference type="RuleBase" id="RU003719"/>
    </source>
</evidence>
<dbReference type="EMBL" id="JARRAF010000002">
    <property type="protein sequence ID" value="MDK2122908.1"/>
    <property type="molecule type" value="Genomic_DNA"/>
</dbReference>
<evidence type="ECO:0000256" key="2">
    <source>
        <dbReference type="ARBA" id="ARBA00023002"/>
    </source>
</evidence>
<dbReference type="InterPro" id="IPR050857">
    <property type="entry name" value="D-2-hydroxyacid_DH"/>
</dbReference>
<dbReference type="RefSeq" id="WP_284099195.1">
    <property type="nucleotide sequence ID" value="NZ_JARRAF010000002.1"/>
</dbReference>
<organism evidence="6 7">
    <name type="scientific">Parachitinimonas caeni</name>
    <dbReference type="NCBI Taxonomy" id="3031301"/>
    <lineage>
        <taxon>Bacteria</taxon>
        <taxon>Pseudomonadati</taxon>
        <taxon>Pseudomonadota</taxon>
        <taxon>Betaproteobacteria</taxon>
        <taxon>Neisseriales</taxon>
        <taxon>Chitinibacteraceae</taxon>
        <taxon>Parachitinimonas</taxon>
    </lineage>
</organism>
<dbReference type="PANTHER" id="PTHR42789:SF1">
    <property type="entry name" value="D-ISOMER SPECIFIC 2-HYDROXYACID DEHYDROGENASE FAMILY PROTEIN (AFU_ORTHOLOGUE AFUA_6G10090)"/>
    <property type="match status" value="1"/>
</dbReference>
<dbReference type="InterPro" id="IPR006140">
    <property type="entry name" value="D-isomer_DH_NAD-bd"/>
</dbReference>
<evidence type="ECO:0000259" key="5">
    <source>
        <dbReference type="SMART" id="SM00997"/>
    </source>
</evidence>
<evidence type="ECO:0000256" key="3">
    <source>
        <dbReference type="ARBA" id="ARBA00023027"/>
    </source>
</evidence>
<dbReference type="SUPFAM" id="SSF52283">
    <property type="entry name" value="Formate/glycerate dehydrogenase catalytic domain-like"/>
    <property type="match status" value="1"/>
</dbReference>
<evidence type="ECO:0000313" key="7">
    <source>
        <dbReference type="Proteomes" id="UP001172778"/>
    </source>
</evidence>
<protein>
    <submittedName>
        <fullName evidence="6">D-2-hydroxyacid dehydrogenase family protein</fullName>
    </submittedName>
</protein>
<dbReference type="InterPro" id="IPR036291">
    <property type="entry name" value="NAD(P)-bd_dom_sf"/>
</dbReference>
<dbReference type="InterPro" id="IPR015878">
    <property type="entry name" value="Ado_hCys_hydrolase_NAD-bd"/>
</dbReference>
<evidence type="ECO:0000256" key="1">
    <source>
        <dbReference type="ARBA" id="ARBA00005854"/>
    </source>
</evidence>